<dbReference type="Proteomes" id="UP000271162">
    <property type="component" value="Unassembled WGS sequence"/>
</dbReference>
<evidence type="ECO:0000313" key="10">
    <source>
        <dbReference type="EMBL" id="VDL73414.1"/>
    </source>
</evidence>
<keyword evidence="5" id="KW-0406">Ion transport</keyword>
<organism evidence="12">
    <name type="scientific">Nippostrongylus brasiliensis</name>
    <name type="common">Rat hookworm</name>
    <dbReference type="NCBI Taxonomy" id="27835"/>
    <lineage>
        <taxon>Eukaryota</taxon>
        <taxon>Metazoa</taxon>
        <taxon>Ecdysozoa</taxon>
        <taxon>Nematoda</taxon>
        <taxon>Chromadorea</taxon>
        <taxon>Rhabditida</taxon>
        <taxon>Rhabditina</taxon>
        <taxon>Rhabditomorpha</taxon>
        <taxon>Strongyloidea</taxon>
        <taxon>Heligmosomidae</taxon>
        <taxon>Nippostrongylus</taxon>
    </lineage>
</organism>
<dbReference type="EMBL" id="UYSL01020206">
    <property type="protein sequence ID" value="VDL73414.1"/>
    <property type="molecule type" value="Genomic_DNA"/>
</dbReference>
<gene>
    <name evidence="10" type="ORF">NBR_LOCUS9825</name>
</gene>
<evidence type="ECO:0000313" key="12">
    <source>
        <dbReference type="WBParaSite" id="NBR_0000982401-mRNA-1"/>
    </source>
</evidence>
<dbReference type="GO" id="GO:0015271">
    <property type="term" value="F:outward rectifier potassium channel activity"/>
    <property type="evidence" value="ECO:0007669"/>
    <property type="project" value="TreeGrafter"/>
</dbReference>
<dbReference type="WBParaSite" id="NBR_0000982401-mRNA-1">
    <property type="protein sequence ID" value="NBR_0000982401-mRNA-1"/>
    <property type="gene ID" value="NBR_0000982401"/>
</dbReference>
<evidence type="ECO:0000259" key="9">
    <source>
        <dbReference type="Pfam" id="PF07885"/>
    </source>
</evidence>
<comment type="subcellular location">
    <subcellularLocation>
        <location evidence="1">Membrane</location>
        <topology evidence="1">Multi-pass membrane protein</topology>
    </subcellularLocation>
</comment>
<keyword evidence="2" id="KW-0813">Transport</keyword>
<keyword evidence="4 8" id="KW-1133">Transmembrane helix</keyword>
<dbReference type="GO" id="GO:0030322">
    <property type="term" value="P:stabilization of membrane potential"/>
    <property type="evidence" value="ECO:0007669"/>
    <property type="project" value="TreeGrafter"/>
</dbReference>
<feature type="transmembrane region" description="Helical" evidence="8">
    <location>
        <begin position="253"/>
        <end position="274"/>
    </location>
</feature>
<keyword evidence="11" id="KW-1185">Reference proteome</keyword>
<evidence type="ECO:0000256" key="2">
    <source>
        <dbReference type="ARBA" id="ARBA00022448"/>
    </source>
</evidence>
<sequence>MLAWARDASRPSVANPRSSLASAHRLSKAATGSLTPCSKAELLKRMFWNLVVVNYEKYRLHHILLFGLLIVYSDHEDLRNREEVRHLVKQSVAAKKELVERIQAMQYAYPGSPLNITELRKAIDKYDVSMEMKPAIQREKRWDMWGGLYYAGTIYTTIGYGDLVAVTFWGRIFTMIYAVLGIPMVITVLNDWGTLMFHVVDRLWKRKCCSIVDMLKRLFRRQKKGDSEQTGSQTPTYDGPLVGDEEATEPIPLFLVALVLVFWYLLCCVVFSYFERWTFFETIYFFFISLTTIVAVANFLLILVGLSVVSLAINVVQMQLELQFTKVVKSIDEDFKLNLSSGAGEDSKKVGTQGDACDIEKGDVSPYTDNDVDDVVQQYVEGMSSGERILMRFMSHHQ</sequence>
<dbReference type="PANTHER" id="PTHR11003">
    <property type="entry name" value="POTASSIUM CHANNEL, SUBFAMILY K"/>
    <property type="match status" value="1"/>
</dbReference>
<evidence type="ECO:0000313" key="11">
    <source>
        <dbReference type="Proteomes" id="UP000271162"/>
    </source>
</evidence>
<dbReference type="GO" id="GO:0022841">
    <property type="term" value="F:potassium ion leak channel activity"/>
    <property type="evidence" value="ECO:0007669"/>
    <property type="project" value="TreeGrafter"/>
</dbReference>
<proteinExistence type="predicted"/>
<feature type="transmembrane region" description="Helical" evidence="8">
    <location>
        <begin position="148"/>
        <end position="169"/>
    </location>
</feature>
<name>A0A158QZB0_NIPBR</name>
<dbReference type="GO" id="GO:0005886">
    <property type="term" value="C:plasma membrane"/>
    <property type="evidence" value="ECO:0007669"/>
    <property type="project" value="TreeGrafter"/>
</dbReference>
<reference evidence="12" key="1">
    <citation type="submission" date="2016-04" db="UniProtKB">
        <authorList>
            <consortium name="WormBaseParasite"/>
        </authorList>
    </citation>
    <scope>IDENTIFICATION</scope>
</reference>
<dbReference type="InterPro" id="IPR003280">
    <property type="entry name" value="2pore_dom_K_chnl"/>
</dbReference>
<dbReference type="Pfam" id="PF07885">
    <property type="entry name" value="Ion_trans_2"/>
    <property type="match status" value="1"/>
</dbReference>
<keyword evidence="3 8" id="KW-0812">Transmembrane</keyword>
<dbReference type="InterPro" id="IPR013099">
    <property type="entry name" value="K_chnl_dom"/>
</dbReference>
<protein>
    <submittedName>
        <fullName evidence="12">Ion_trans_2 domain-containing protein</fullName>
    </submittedName>
</protein>
<dbReference type="Gene3D" id="1.10.287.70">
    <property type="match status" value="1"/>
</dbReference>
<dbReference type="AlphaFoldDB" id="A0A158QZB0"/>
<evidence type="ECO:0000256" key="4">
    <source>
        <dbReference type="ARBA" id="ARBA00022989"/>
    </source>
</evidence>
<keyword evidence="6 8" id="KW-0472">Membrane</keyword>
<evidence type="ECO:0000256" key="8">
    <source>
        <dbReference type="SAM" id="Phobius"/>
    </source>
</evidence>
<dbReference type="SUPFAM" id="SSF81324">
    <property type="entry name" value="Voltage-gated potassium channels"/>
    <property type="match status" value="2"/>
</dbReference>
<feature type="transmembrane region" description="Helical" evidence="8">
    <location>
        <begin position="175"/>
        <end position="197"/>
    </location>
</feature>
<feature type="transmembrane region" description="Helical" evidence="8">
    <location>
        <begin position="286"/>
        <end position="316"/>
    </location>
</feature>
<reference evidence="10 11" key="2">
    <citation type="submission" date="2018-11" db="EMBL/GenBank/DDBJ databases">
        <authorList>
            <consortium name="Pathogen Informatics"/>
        </authorList>
    </citation>
    <scope>NUCLEOTIDE SEQUENCE [LARGE SCALE GENOMIC DNA]</scope>
</reference>
<feature type="domain" description="Potassium channel" evidence="9">
    <location>
        <begin position="140"/>
        <end position="197"/>
    </location>
</feature>
<evidence type="ECO:0000256" key="7">
    <source>
        <dbReference type="ARBA" id="ARBA00023303"/>
    </source>
</evidence>
<evidence type="ECO:0000256" key="6">
    <source>
        <dbReference type="ARBA" id="ARBA00023136"/>
    </source>
</evidence>
<dbReference type="PANTHER" id="PTHR11003:SF324">
    <property type="entry name" value="POTASSIUM CHANNEL DOMAIN-CONTAINING PROTEIN"/>
    <property type="match status" value="1"/>
</dbReference>
<accession>A0A158QZB0</accession>
<keyword evidence="7" id="KW-0407">Ion channel</keyword>
<evidence type="ECO:0000256" key="3">
    <source>
        <dbReference type="ARBA" id="ARBA00022692"/>
    </source>
</evidence>
<evidence type="ECO:0000256" key="1">
    <source>
        <dbReference type="ARBA" id="ARBA00004141"/>
    </source>
</evidence>
<evidence type="ECO:0000256" key="5">
    <source>
        <dbReference type="ARBA" id="ARBA00023065"/>
    </source>
</evidence>